<dbReference type="KEGG" id="eiv:EIN_388310"/>
<evidence type="ECO:0000313" key="3">
    <source>
        <dbReference type="Proteomes" id="UP000014680"/>
    </source>
</evidence>
<dbReference type="OMA" id="FEYFVAN"/>
<dbReference type="AlphaFoldDB" id="A0A0A1UAG8"/>
<sequence>MLILTLIALALAATPTTPSESPSMEAVSLFDQTALKVTLLNGECNLYHIDLDKHDTMYAPYDFKFKDKTDIVEVVVTYDLKFQGTKTSAICLGKKEYIGKFAPNETEFYGDNNALKELRCIQNNSTTSGTITGKMQYQDYADIYVGIWIDCKSSTVCTKESFTISTMVRAKTAGDVTNFATGSYPVFPQDDNLERWSVPFSIKTAGSTGSYYAALYYTPAEGQESVFASIDGDESITLFFTNNLTSSCIGNDNLCPSNSQNQNSYLNSNNVAFTKPWKLVLQSGKVDNNIKIRISKSGALNFFIALAAVLLFLF</sequence>
<reference evidence="2 3" key="1">
    <citation type="submission" date="2012-10" db="EMBL/GenBank/DDBJ databases">
        <authorList>
            <person name="Zafar N."/>
            <person name="Inman J."/>
            <person name="Hall N."/>
            <person name="Lorenzi H."/>
            <person name="Caler E."/>
        </authorList>
    </citation>
    <scope>NUCLEOTIDE SEQUENCE [LARGE SCALE GENOMIC DNA]</scope>
    <source>
        <strain evidence="2 3">IP1</strain>
    </source>
</reference>
<protein>
    <submittedName>
        <fullName evidence="2">Uncharacterized protein</fullName>
    </submittedName>
</protein>
<dbReference type="VEuPathDB" id="AmoebaDB:EIN_388310"/>
<evidence type="ECO:0000313" key="2">
    <source>
        <dbReference type="EMBL" id="ELP92017.1"/>
    </source>
</evidence>
<keyword evidence="3" id="KW-1185">Reference proteome</keyword>
<name>A0A0A1UAG8_ENTIV</name>
<dbReference type="Proteomes" id="UP000014680">
    <property type="component" value="Unassembled WGS sequence"/>
</dbReference>
<dbReference type="EMBL" id="KB206398">
    <property type="protein sequence ID" value="ELP92017.1"/>
    <property type="molecule type" value="Genomic_DNA"/>
</dbReference>
<feature type="signal peptide" evidence="1">
    <location>
        <begin position="1"/>
        <end position="18"/>
    </location>
</feature>
<dbReference type="GeneID" id="14890967"/>
<keyword evidence="1" id="KW-0732">Signal</keyword>
<proteinExistence type="predicted"/>
<accession>A0A0A1UAG8</accession>
<organism evidence="2 3">
    <name type="scientific">Entamoeba invadens IP1</name>
    <dbReference type="NCBI Taxonomy" id="370355"/>
    <lineage>
        <taxon>Eukaryota</taxon>
        <taxon>Amoebozoa</taxon>
        <taxon>Evosea</taxon>
        <taxon>Archamoebae</taxon>
        <taxon>Mastigamoebida</taxon>
        <taxon>Entamoebidae</taxon>
        <taxon>Entamoeba</taxon>
    </lineage>
</organism>
<gene>
    <name evidence="2" type="ORF">EIN_388310</name>
</gene>
<dbReference type="RefSeq" id="XP_004258788.1">
    <property type="nucleotide sequence ID" value="XM_004258740.1"/>
</dbReference>
<feature type="chain" id="PRO_5001980383" evidence="1">
    <location>
        <begin position="19"/>
        <end position="314"/>
    </location>
</feature>
<evidence type="ECO:0000256" key="1">
    <source>
        <dbReference type="SAM" id="SignalP"/>
    </source>
</evidence>